<name>A0A2K2CQ56_BRADI</name>
<proteinExistence type="predicted"/>
<reference evidence="2" key="2">
    <citation type="submission" date="2017-06" db="EMBL/GenBank/DDBJ databases">
        <title>WGS assembly of Brachypodium distachyon.</title>
        <authorList>
            <consortium name="The International Brachypodium Initiative"/>
            <person name="Lucas S."/>
            <person name="Harmon-Smith M."/>
            <person name="Lail K."/>
            <person name="Tice H."/>
            <person name="Grimwood J."/>
            <person name="Bruce D."/>
            <person name="Barry K."/>
            <person name="Shu S."/>
            <person name="Lindquist E."/>
            <person name="Wang M."/>
            <person name="Pitluck S."/>
            <person name="Vogel J.P."/>
            <person name="Garvin D.F."/>
            <person name="Mockler T.C."/>
            <person name="Schmutz J."/>
            <person name="Rokhsar D."/>
            <person name="Bevan M.W."/>
        </authorList>
    </citation>
    <scope>NUCLEOTIDE SEQUENCE</scope>
    <source>
        <strain evidence="2">Bd21</strain>
    </source>
</reference>
<dbReference type="EnsemblPlants" id="PNT64177">
    <property type="protein sequence ID" value="PNT64177"/>
    <property type="gene ID" value="BRADI_4g25482v3"/>
</dbReference>
<dbReference type="Proteomes" id="UP000008810">
    <property type="component" value="Chromosome 4"/>
</dbReference>
<keyword evidence="4" id="KW-1185">Reference proteome</keyword>
<sequence length="114" mass="12122">MASRDGQSARRHGSDGPEDDDGGHSGAGAADSLCRPRSRGSGAACRPGKEGRGADDREREPQEGERSVDGEVPDAPRETTARGKHLPSLSSSCYFQLYASLCRFFPFPLLVLAC</sequence>
<evidence type="ECO:0000313" key="3">
    <source>
        <dbReference type="EnsemblPlants" id="PNT64177"/>
    </source>
</evidence>
<protein>
    <submittedName>
        <fullName evidence="2 3">Uncharacterized protein</fullName>
    </submittedName>
</protein>
<evidence type="ECO:0000313" key="2">
    <source>
        <dbReference type="EMBL" id="PNT64177.1"/>
    </source>
</evidence>
<evidence type="ECO:0000313" key="4">
    <source>
        <dbReference type="Proteomes" id="UP000008810"/>
    </source>
</evidence>
<reference evidence="2 3" key="1">
    <citation type="journal article" date="2010" name="Nature">
        <title>Genome sequencing and analysis of the model grass Brachypodium distachyon.</title>
        <authorList>
            <consortium name="International Brachypodium Initiative"/>
        </authorList>
    </citation>
    <scope>NUCLEOTIDE SEQUENCE [LARGE SCALE GENOMIC DNA]</scope>
    <source>
        <strain evidence="2 3">Bd21</strain>
    </source>
</reference>
<reference evidence="3" key="3">
    <citation type="submission" date="2018-08" db="UniProtKB">
        <authorList>
            <consortium name="EnsemblPlants"/>
        </authorList>
    </citation>
    <scope>IDENTIFICATION</scope>
    <source>
        <strain evidence="3">cv. Bd21</strain>
    </source>
</reference>
<accession>A0A2K2CQ56</accession>
<dbReference type="Gramene" id="PNT64177">
    <property type="protein sequence ID" value="PNT64177"/>
    <property type="gene ID" value="BRADI_4g25482v3"/>
</dbReference>
<feature type="region of interest" description="Disordered" evidence="1">
    <location>
        <begin position="1"/>
        <end position="86"/>
    </location>
</feature>
<dbReference type="InParanoid" id="A0A2K2CQ56"/>
<dbReference type="EMBL" id="CM000883">
    <property type="protein sequence ID" value="PNT64177.1"/>
    <property type="molecule type" value="Genomic_DNA"/>
</dbReference>
<feature type="compositionally biased region" description="Basic and acidic residues" evidence="1">
    <location>
        <begin position="47"/>
        <end position="81"/>
    </location>
</feature>
<evidence type="ECO:0000256" key="1">
    <source>
        <dbReference type="SAM" id="MobiDB-lite"/>
    </source>
</evidence>
<organism evidence="2">
    <name type="scientific">Brachypodium distachyon</name>
    <name type="common">Purple false brome</name>
    <name type="synonym">Trachynia distachya</name>
    <dbReference type="NCBI Taxonomy" id="15368"/>
    <lineage>
        <taxon>Eukaryota</taxon>
        <taxon>Viridiplantae</taxon>
        <taxon>Streptophyta</taxon>
        <taxon>Embryophyta</taxon>
        <taxon>Tracheophyta</taxon>
        <taxon>Spermatophyta</taxon>
        <taxon>Magnoliopsida</taxon>
        <taxon>Liliopsida</taxon>
        <taxon>Poales</taxon>
        <taxon>Poaceae</taxon>
        <taxon>BOP clade</taxon>
        <taxon>Pooideae</taxon>
        <taxon>Stipodae</taxon>
        <taxon>Brachypodieae</taxon>
        <taxon>Brachypodium</taxon>
    </lineage>
</organism>
<gene>
    <name evidence="2" type="ORF">BRADI_4g25482v3</name>
</gene>
<dbReference type="AlphaFoldDB" id="A0A2K2CQ56"/>